<proteinExistence type="predicted"/>
<evidence type="ECO:0000313" key="1">
    <source>
        <dbReference type="EMBL" id="MEQ2234337.1"/>
    </source>
</evidence>
<reference evidence="1 2" key="1">
    <citation type="submission" date="2021-06" db="EMBL/GenBank/DDBJ databases">
        <authorList>
            <person name="Palmer J.M."/>
        </authorList>
    </citation>
    <scope>NUCLEOTIDE SEQUENCE [LARGE SCALE GENOMIC DNA]</scope>
    <source>
        <strain evidence="2">if_2019</strain>
        <tissue evidence="1">Muscle</tissue>
    </source>
</reference>
<name>A0ABV0TSB2_9TELE</name>
<keyword evidence="2" id="KW-1185">Reference proteome</keyword>
<accession>A0ABV0TSB2</accession>
<organism evidence="1 2">
    <name type="scientific">Ilyodon furcidens</name>
    <name type="common">goldbreast splitfin</name>
    <dbReference type="NCBI Taxonomy" id="33524"/>
    <lineage>
        <taxon>Eukaryota</taxon>
        <taxon>Metazoa</taxon>
        <taxon>Chordata</taxon>
        <taxon>Craniata</taxon>
        <taxon>Vertebrata</taxon>
        <taxon>Euteleostomi</taxon>
        <taxon>Actinopterygii</taxon>
        <taxon>Neopterygii</taxon>
        <taxon>Teleostei</taxon>
        <taxon>Neoteleostei</taxon>
        <taxon>Acanthomorphata</taxon>
        <taxon>Ovalentaria</taxon>
        <taxon>Atherinomorphae</taxon>
        <taxon>Cyprinodontiformes</taxon>
        <taxon>Goodeidae</taxon>
        <taxon>Ilyodon</taxon>
    </lineage>
</organism>
<protein>
    <submittedName>
        <fullName evidence="1">Uncharacterized protein</fullName>
    </submittedName>
</protein>
<dbReference type="Proteomes" id="UP001482620">
    <property type="component" value="Unassembled WGS sequence"/>
</dbReference>
<comment type="caution">
    <text evidence="1">The sequence shown here is derived from an EMBL/GenBank/DDBJ whole genome shotgun (WGS) entry which is preliminary data.</text>
</comment>
<sequence>MLQHGFRITPLHRSSADPSGFGAVAGSSRWSLANFRQAWTCAGLSRGTLRVLQDFNPCVSGSVLLMVFFETECQQLSPSDQVAWLFSCSPSQPYAGLLFYSR</sequence>
<dbReference type="EMBL" id="JAHRIQ010039434">
    <property type="protein sequence ID" value="MEQ2234337.1"/>
    <property type="molecule type" value="Genomic_DNA"/>
</dbReference>
<gene>
    <name evidence="1" type="ORF">ILYODFUR_030881</name>
</gene>
<evidence type="ECO:0000313" key="2">
    <source>
        <dbReference type="Proteomes" id="UP001482620"/>
    </source>
</evidence>